<proteinExistence type="predicted"/>
<keyword evidence="3" id="KW-1185">Reference proteome</keyword>
<organism evidence="2 3">
    <name type="scientific">Amycolatopsis echigonensis</name>
    <dbReference type="NCBI Taxonomy" id="2576905"/>
    <lineage>
        <taxon>Bacteria</taxon>
        <taxon>Bacillati</taxon>
        <taxon>Actinomycetota</taxon>
        <taxon>Actinomycetes</taxon>
        <taxon>Pseudonocardiales</taxon>
        <taxon>Pseudonocardiaceae</taxon>
        <taxon>Amycolatopsis</taxon>
    </lineage>
</organism>
<feature type="region of interest" description="Disordered" evidence="1">
    <location>
        <begin position="284"/>
        <end position="303"/>
    </location>
</feature>
<comment type="caution">
    <text evidence="2">The sequence shown here is derived from an EMBL/GenBank/DDBJ whole genome shotgun (WGS) entry which is preliminary data.</text>
</comment>
<name>A0A2N3WSY3_9PSEU</name>
<reference evidence="2 3" key="1">
    <citation type="submission" date="2017-12" db="EMBL/GenBank/DDBJ databases">
        <title>Sequencing the genomes of 1000 Actinobacteria strains.</title>
        <authorList>
            <person name="Klenk H.-P."/>
        </authorList>
    </citation>
    <scope>NUCLEOTIDE SEQUENCE [LARGE SCALE GENOMIC DNA]</scope>
    <source>
        <strain evidence="2 3">DSM 45165</strain>
    </source>
</reference>
<evidence type="ECO:0000313" key="2">
    <source>
        <dbReference type="EMBL" id="PKV96962.1"/>
    </source>
</evidence>
<dbReference type="Proteomes" id="UP000233750">
    <property type="component" value="Unassembled WGS sequence"/>
</dbReference>
<evidence type="ECO:0000313" key="3">
    <source>
        <dbReference type="Proteomes" id="UP000233750"/>
    </source>
</evidence>
<gene>
    <name evidence="2" type="ORF">ATK30_7928</name>
</gene>
<dbReference type="EMBL" id="PJMY01000003">
    <property type="protein sequence ID" value="PKV96962.1"/>
    <property type="molecule type" value="Genomic_DNA"/>
</dbReference>
<protein>
    <submittedName>
        <fullName evidence="2">Uncharacterized protein</fullName>
    </submittedName>
</protein>
<sequence>MSARLPAGLDRYVRLSSEGVERVLDEHGFLQVLSEDIAWWYRGSQPVPVADLVGAGSFVLLAPGGAGKTTVLEALRSCESDATVIDLSLHDKSGMHRELDAAIDVGKPVYLDGLDVAAREEPAALRILRSHVVRPQARPIQWRLACRPAAWDAHLSQALSAAQIEFREFALLPLTRAAAEALCERVDAPKEFIDIVIKAKLGRLAGSALRFQAAAQQWRDNGTLPDSPLAAIAYEVERLLADAAPTANPTLSLDRMLRIAMRMAAMVVFGSINRYALSSEPVAPGRSEVSALPSTPEPDEPGVTIGPEAYAEVLNTALFDAAVGSSLAFRHQQYAEYLAARYVTQRSSVTRGQIRDLLRAGPGGQVPGVLGGVLAWLLALRPDLADDLVPANAHLLAQAGVELPSGEVRGLIISALLETARTGDSEPEWGYDLSSLGHATLESVLIQHLDDGLTDAGHLWWVARLAETTGCKGVAEKLLVEALRETWPAWARRPAIAAVATSEDSANVSRLSPLLKLDAAHDPDDELLAAAIEATYPRLLDVADLLEVLRPRTNRSLVGAYLMLLSRLPDQFSAGDLPEVLEWASQLTGSADEDNYGQFPERLVEVAWRNRQAEQVLPALASFVANLISPLSQSPWNSRRQPPWVTAPSEERRQLLVLTAQKLDSTSAYDLITSHLATKDDADYLLASLPNLPAASWPALSEILSYFIREPSCNQADAVLAMREDHPAFLTTAIFRGTVDVYSSIAQQRRRFRERELRMESEGVERARRRREHLTGALEAAKADVNQWWCLPVALSRGNHYHDDLFTHDFTCRPGWQLLDDAEREAVFDLGMRYLQQHKPSVAPEHLQQINDLEVMPDWSGVFFLTTLTAHRQEALRQLEVAVWQHWAVPIVTAWNNDHEDGGRKLRQALLGFAPATARAHLAEAALAALPADSEWLPQSDTYRNLMPELAPHLMANLLRGDYRGNLGATLVDLLVEEVPAVASDFCLELWRTAQPTLADKALRGLVVLKPELVIKLHHDGELAASELSKVASHFNINALSNSEVSLIAEILLDQYPPHLDAPWDSKSHRRRGPERARDGVLGELVERGLVDVIESLNQGRHDTDRWILSRCIRRARDRATDLTFIPIEPAELLQLLGRADARIVRNDEDLQTVVVETLRDLQHVISREAYRDLWNLGTVPNPKSEDDISDWLRRNLEQRLGGGAVVGRELQVRRPTDRGIGTRIDLTAAVSTDTHPRHQATVIAEAKLVNHRELLTALHGQLVERYLEQTGLRCGIYLVYWVDPAQRPPPWRQDRLDLANLMQELTEQARSHEPELKIVPFALDISRAVS</sequence>
<accession>A0A2N3WSY3</accession>
<evidence type="ECO:0000256" key="1">
    <source>
        <dbReference type="SAM" id="MobiDB-lite"/>
    </source>
</evidence>